<sequence>MLSSVLVIVPFIVGINAANDWSVPCTSDLPTGNGSAASGTMKIWGSENAITDITSAADWQILGCNSTALSQNIRLVCTSDPSDPSSLCAHLYQNTGAVNKIVRLPENCGASAFARVAKAWVPADQSIPASVKARLVRRDSTAPVVKALAIDTNWDAVDYSKTGPVNIAIQGANVPGAPTDIQIPGSRRSRLPSRRGLGSIISSAANSVANGIDNAASSVKNAAESVGDDITSVAGEAATKVESVAVGAATKVATVAKSAATKVASAAKAAVSDVAAATNNTVDVNHTFDLPPLTFDKSANLFNQSISCGPAAASISVDIDANANAQATVSVAAGGTIVPPKITSFGIVGGITGTAAGTVTLTGDVSGQLDSGSIQLVNIGIPGFDLPGILTVGPSFQVNAQVSGSVDVSLDMTLGINLNIANAQLTFPPDASKPTDGNAFSLGDTPLTLSATPNVQATGTITAHLIPSLNLGVSAFDNKAQATVFLALDTNAGLTLNLDAQGSATKVIDPSAGAANTTATDDGSSTNSTSIDDGSSAGNSTDSSSSANATVTDDGSTTDDDYDSADNSTDVVSRSASLTGSVGGCVSVDGGINVNAGADGSFFGLFDKSASVTLFTKNFQIFQKCFGNEATAAASTATSTATATTKRFARRFSRLDRERRGGLSCPATGVADPVPVASETVAASSIKAKAN</sequence>
<evidence type="ECO:0000259" key="3">
    <source>
        <dbReference type="Pfam" id="PF23865"/>
    </source>
</evidence>
<organism evidence="4 5">
    <name type="scientific">Mycena maculata</name>
    <dbReference type="NCBI Taxonomy" id="230809"/>
    <lineage>
        <taxon>Eukaryota</taxon>
        <taxon>Fungi</taxon>
        <taxon>Dikarya</taxon>
        <taxon>Basidiomycota</taxon>
        <taxon>Agaricomycotina</taxon>
        <taxon>Agaricomycetes</taxon>
        <taxon>Agaricomycetidae</taxon>
        <taxon>Agaricales</taxon>
        <taxon>Marasmiineae</taxon>
        <taxon>Mycenaceae</taxon>
        <taxon>Mycena</taxon>
    </lineage>
</organism>
<comment type="caution">
    <text evidence="4">The sequence shown here is derived from an EMBL/GenBank/DDBJ whole genome shotgun (WGS) entry which is preliminary data.</text>
</comment>
<gene>
    <name evidence="4" type="ORF">DFH07DRAFT_963155</name>
</gene>
<feature type="domain" description="DUF7223" evidence="3">
    <location>
        <begin position="359"/>
        <end position="488"/>
    </location>
</feature>
<feature type="compositionally biased region" description="Low complexity" evidence="1">
    <location>
        <begin position="514"/>
        <end position="555"/>
    </location>
</feature>
<reference evidence="4" key="1">
    <citation type="submission" date="2023-03" db="EMBL/GenBank/DDBJ databases">
        <title>Massive genome expansion in bonnet fungi (Mycena s.s.) driven by repeated elements and novel gene families across ecological guilds.</title>
        <authorList>
            <consortium name="Lawrence Berkeley National Laboratory"/>
            <person name="Harder C.B."/>
            <person name="Miyauchi S."/>
            <person name="Viragh M."/>
            <person name="Kuo A."/>
            <person name="Thoen E."/>
            <person name="Andreopoulos B."/>
            <person name="Lu D."/>
            <person name="Skrede I."/>
            <person name="Drula E."/>
            <person name="Henrissat B."/>
            <person name="Morin E."/>
            <person name="Kohler A."/>
            <person name="Barry K."/>
            <person name="LaButti K."/>
            <person name="Morin E."/>
            <person name="Salamov A."/>
            <person name="Lipzen A."/>
            <person name="Mereny Z."/>
            <person name="Hegedus B."/>
            <person name="Baldrian P."/>
            <person name="Stursova M."/>
            <person name="Weitz H."/>
            <person name="Taylor A."/>
            <person name="Grigoriev I.V."/>
            <person name="Nagy L.G."/>
            <person name="Martin F."/>
            <person name="Kauserud H."/>
        </authorList>
    </citation>
    <scope>NUCLEOTIDE SEQUENCE</scope>
    <source>
        <strain evidence="4">CBHHK188m</strain>
    </source>
</reference>
<dbReference type="AlphaFoldDB" id="A0AAD7INW9"/>
<accession>A0AAD7INW9</accession>
<name>A0AAD7INW9_9AGAR</name>
<evidence type="ECO:0000256" key="2">
    <source>
        <dbReference type="SAM" id="SignalP"/>
    </source>
</evidence>
<dbReference type="Pfam" id="PF23865">
    <property type="entry name" value="DUF7223"/>
    <property type="match status" value="1"/>
</dbReference>
<evidence type="ECO:0000256" key="1">
    <source>
        <dbReference type="SAM" id="MobiDB-lite"/>
    </source>
</evidence>
<evidence type="ECO:0000313" key="5">
    <source>
        <dbReference type="Proteomes" id="UP001215280"/>
    </source>
</evidence>
<keyword evidence="2" id="KW-0732">Signal</keyword>
<feature type="region of interest" description="Disordered" evidence="1">
    <location>
        <begin position="514"/>
        <end position="569"/>
    </location>
</feature>
<dbReference type="InterPro" id="IPR055647">
    <property type="entry name" value="DUF7223"/>
</dbReference>
<keyword evidence="5" id="KW-1185">Reference proteome</keyword>
<proteinExistence type="predicted"/>
<dbReference type="Proteomes" id="UP001215280">
    <property type="component" value="Unassembled WGS sequence"/>
</dbReference>
<dbReference type="EMBL" id="JARJLG010000101">
    <property type="protein sequence ID" value="KAJ7745798.1"/>
    <property type="molecule type" value="Genomic_DNA"/>
</dbReference>
<feature type="chain" id="PRO_5042239070" description="DUF7223 domain-containing protein" evidence="2">
    <location>
        <begin position="18"/>
        <end position="691"/>
    </location>
</feature>
<protein>
    <recommendedName>
        <fullName evidence="3">DUF7223 domain-containing protein</fullName>
    </recommendedName>
</protein>
<feature type="signal peptide" evidence="2">
    <location>
        <begin position="1"/>
        <end position="17"/>
    </location>
</feature>
<evidence type="ECO:0000313" key="4">
    <source>
        <dbReference type="EMBL" id="KAJ7745798.1"/>
    </source>
</evidence>